<feature type="region of interest" description="Disordered" evidence="3">
    <location>
        <begin position="1"/>
        <end position="75"/>
    </location>
</feature>
<feature type="transmembrane region" description="Helical" evidence="4">
    <location>
        <begin position="84"/>
        <end position="104"/>
    </location>
</feature>
<keyword evidence="2" id="KW-0175">Coiled coil</keyword>
<dbReference type="HOGENOM" id="CLU_018816_1_2_3"/>
<dbReference type="EMBL" id="CP003656">
    <property type="protein sequence ID" value="AFZ38374.1"/>
    <property type="molecule type" value="Genomic_DNA"/>
</dbReference>
<dbReference type="InterPro" id="IPR058637">
    <property type="entry name" value="YknX-like_C"/>
</dbReference>
<gene>
    <name evidence="9" type="ordered locus">Sta7437_4950</name>
</gene>
<evidence type="ECO:0000256" key="4">
    <source>
        <dbReference type="SAM" id="Phobius"/>
    </source>
</evidence>
<dbReference type="InterPro" id="IPR058647">
    <property type="entry name" value="BSH_CzcB-like"/>
</dbReference>
<name>K9Y209_STAC7</name>
<dbReference type="Gene3D" id="2.40.50.100">
    <property type="match status" value="1"/>
</dbReference>
<dbReference type="GO" id="GO:1990281">
    <property type="term" value="C:efflux pump complex"/>
    <property type="evidence" value="ECO:0007669"/>
    <property type="project" value="TreeGrafter"/>
</dbReference>
<reference evidence="10" key="1">
    <citation type="journal article" date="2013" name="Proc. Natl. Acad. Sci. U.S.A.">
        <title>Improving the coverage of the cyanobacterial phylum using diversity-driven genome sequencing.</title>
        <authorList>
            <person name="Shih P.M."/>
            <person name="Wu D."/>
            <person name="Latifi A."/>
            <person name="Axen S.D."/>
            <person name="Fewer D.P."/>
            <person name="Talla E."/>
            <person name="Calteau A."/>
            <person name="Cai F."/>
            <person name="Tandeau de Marsac N."/>
            <person name="Rippka R."/>
            <person name="Herdman M."/>
            <person name="Sivonen K."/>
            <person name="Coursin T."/>
            <person name="Laurent T."/>
            <person name="Goodwin L."/>
            <person name="Nolan M."/>
            <person name="Davenport K.W."/>
            <person name="Han C.S."/>
            <person name="Rubin E.M."/>
            <person name="Eisen J.A."/>
            <person name="Woyke T."/>
            <person name="Gugger M."/>
            <person name="Kerfeld C.A."/>
        </authorList>
    </citation>
    <scope>NUCLEOTIDE SEQUENCE [LARGE SCALE GENOMIC DNA]</scope>
    <source>
        <strain evidence="10">ATCC 29371 / PCC 7437</strain>
        <plasmid evidence="10">Plasmid pSTA7437.03</plasmid>
    </source>
</reference>
<evidence type="ECO:0000313" key="9">
    <source>
        <dbReference type="EMBL" id="AFZ38374.1"/>
    </source>
</evidence>
<dbReference type="AlphaFoldDB" id="K9Y209"/>
<dbReference type="PATRIC" id="fig|111780.3.peg.5121"/>
<keyword evidence="4" id="KW-1133">Transmembrane helix</keyword>
<evidence type="ECO:0000256" key="3">
    <source>
        <dbReference type="SAM" id="MobiDB-lite"/>
    </source>
</evidence>
<dbReference type="PANTHER" id="PTHR30469:SF15">
    <property type="entry name" value="HLYD FAMILY OF SECRETION PROTEINS"/>
    <property type="match status" value="1"/>
</dbReference>
<comment type="similarity">
    <text evidence="1">Belongs to the membrane fusion protein (MFP) (TC 8.A.1) family.</text>
</comment>
<keyword evidence="4" id="KW-0812">Transmembrane</keyword>
<evidence type="ECO:0000259" key="6">
    <source>
        <dbReference type="Pfam" id="PF25954"/>
    </source>
</evidence>
<proteinExistence type="inferred from homology"/>
<dbReference type="Pfam" id="PF13115">
    <property type="entry name" value="YtkA"/>
    <property type="match status" value="1"/>
</dbReference>
<dbReference type="NCBIfam" id="TIGR01730">
    <property type="entry name" value="RND_mfp"/>
    <property type="match status" value="1"/>
</dbReference>
<dbReference type="Gene3D" id="2.40.30.170">
    <property type="match status" value="1"/>
</dbReference>
<feature type="coiled-coil region" evidence="2">
    <location>
        <begin position="269"/>
        <end position="303"/>
    </location>
</feature>
<dbReference type="Pfam" id="PF25989">
    <property type="entry name" value="YknX_C"/>
    <property type="match status" value="1"/>
</dbReference>
<dbReference type="GO" id="GO:0015562">
    <property type="term" value="F:efflux transmembrane transporter activity"/>
    <property type="evidence" value="ECO:0007669"/>
    <property type="project" value="TreeGrafter"/>
</dbReference>
<feature type="domain" description="CzcB-like barrel-sandwich hybrid" evidence="7">
    <location>
        <begin position="165"/>
        <end position="345"/>
    </location>
</feature>
<evidence type="ECO:0000256" key="2">
    <source>
        <dbReference type="SAM" id="Coils"/>
    </source>
</evidence>
<keyword evidence="9" id="KW-0614">Plasmid</keyword>
<dbReference type="Pfam" id="PF25954">
    <property type="entry name" value="Beta-barrel_RND_2"/>
    <property type="match status" value="1"/>
</dbReference>
<evidence type="ECO:0000259" key="8">
    <source>
        <dbReference type="Pfam" id="PF25989"/>
    </source>
</evidence>
<evidence type="ECO:0000259" key="5">
    <source>
        <dbReference type="Pfam" id="PF13115"/>
    </source>
</evidence>
<feature type="domain" description="YknX-like C-terminal permuted SH3-like" evidence="8">
    <location>
        <begin position="431"/>
        <end position="498"/>
    </location>
</feature>
<dbReference type="InterPro" id="IPR058792">
    <property type="entry name" value="Beta-barrel_RND_2"/>
</dbReference>
<evidence type="ECO:0000313" key="10">
    <source>
        <dbReference type="Proteomes" id="UP000010473"/>
    </source>
</evidence>
<sequence length="616" mass="66927">MTANTTKNQDDERVPLPPFEGKRLPSTRGRSSMSDDNENSLEDSQKSKSVTEEVTYPSTVEPEKLTETDSQQDSASNFKLGKTLLGLGVFVLLTGNILVLTNHLKPSSSMAGMEGMDHGDMSMEDMMAVDGSFNPNPVRVETVKPQVLEASVSYTGTIKPYEEIMVYPRVAGQLTNYSVYPGDRVTAGQPIATLDASELTTGVAEAAAEVSTMETDLEMSKIEVDEQRSAIAQIEADLDYLNLKKDRFARLVKDRVISQDEFDVVDSEVRSKEAALKQARVKLARMEAQVTNNRAKINQAKAKVDTAKVMQGYTTINSPISGIVQERNIDPGVVVQPSMGIVKIGNYDRVRLQANVAQSDAVNIRPGATVVATIPGSNIAPIKGKTTSIFPQANSQTRTVTVEAVIDNPDGQLLSGKFLEMQIVTARKPNAITIPQAAVVEFQDQPSVWVVEGDTVTAQPITLGMSTGDRIEVISGLESGQAVVTSGQNRLVENAPVAVINQSEQFIPTNKAANQDIQIQLISPDNNEVAMGDVQLILEVKDDRGQPIEVKDLEVSASMPMKNMAPMTAKVEVQPADKPGRFQVDTYLSMKGDWTITAQVKDPKNKGKQEFTVKVQ</sequence>
<organism evidence="9 10">
    <name type="scientific">Stanieria cyanosphaera (strain ATCC 29371 / PCC 7437)</name>
    <dbReference type="NCBI Taxonomy" id="111780"/>
    <lineage>
        <taxon>Bacteria</taxon>
        <taxon>Bacillati</taxon>
        <taxon>Cyanobacteriota</taxon>
        <taxon>Cyanophyceae</taxon>
        <taxon>Pleurocapsales</taxon>
        <taxon>Dermocarpellaceae</taxon>
        <taxon>Stanieria</taxon>
    </lineage>
</organism>
<geneLocation type="plasmid" evidence="9 10">
    <name>pSTA7437.03</name>
</geneLocation>
<dbReference type="SUPFAM" id="SSF111369">
    <property type="entry name" value="HlyD-like secretion proteins"/>
    <property type="match status" value="2"/>
</dbReference>
<dbReference type="InterPro" id="IPR006143">
    <property type="entry name" value="RND_pump_MFP"/>
</dbReference>
<dbReference type="Pfam" id="PF25973">
    <property type="entry name" value="BSH_CzcB"/>
    <property type="match status" value="1"/>
</dbReference>
<feature type="domain" description="CusB-like beta-barrel" evidence="6">
    <location>
        <begin position="352"/>
        <end position="425"/>
    </location>
</feature>
<dbReference type="InterPro" id="IPR032693">
    <property type="entry name" value="YtkA-like_dom"/>
</dbReference>
<accession>K9Y209</accession>
<keyword evidence="10" id="KW-1185">Reference proteome</keyword>
<evidence type="ECO:0000256" key="1">
    <source>
        <dbReference type="ARBA" id="ARBA00009477"/>
    </source>
</evidence>
<dbReference type="KEGG" id="scs:Sta7437_4950"/>
<dbReference type="Gene3D" id="2.40.420.20">
    <property type="match status" value="1"/>
</dbReference>
<protein>
    <submittedName>
        <fullName evidence="9">Efflux transporter, RND family, MFP subunit</fullName>
    </submittedName>
</protein>
<feature type="domain" description="YtkA-like" evidence="5">
    <location>
        <begin position="512"/>
        <end position="597"/>
    </location>
</feature>
<dbReference type="PANTHER" id="PTHR30469">
    <property type="entry name" value="MULTIDRUG RESISTANCE PROTEIN MDTA"/>
    <property type="match status" value="1"/>
</dbReference>
<evidence type="ECO:0000259" key="7">
    <source>
        <dbReference type="Pfam" id="PF25973"/>
    </source>
</evidence>
<keyword evidence="4" id="KW-0472">Membrane</keyword>
<dbReference type="Proteomes" id="UP000010473">
    <property type="component" value="Plasmid pSTA7437.03"/>
</dbReference>
<dbReference type="RefSeq" id="WP_015195750.1">
    <property type="nucleotide sequence ID" value="NC_019750.1"/>
</dbReference>
<dbReference type="Gene3D" id="1.10.287.470">
    <property type="entry name" value="Helix hairpin bin"/>
    <property type="match status" value="1"/>
</dbReference>
<dbReference type="OrthoDB" id="9806939at2"/>